<feature type="domain" description="GED" evidence="5">
    <location>
        <begin position="640"/>
        <end position="731"/>
    </location>
</feature>
<feature type="compositionally biased region" description="Low complexity" evidence="4">
    <location>
        <begin position="576"/>
        <end position="585"/>
    </location>
</feature>
<evidence type="ECO:0000256" key="3">
    <source>
        <dbReference type="RuleBase" id="RU003932"/>
    </source>
</evidence>
<dbReference type="InterPro" id="IPR045063">
    <property type="entry name" value="Dynamin_N"/>
</dbReference>
<dbReference type="GO" id="GO:0005874">
    <property type="term" value="C:microtubule"/>
    <property type="evidence" value="ECO:0007669"/>
    <property type="project" value="TreeGrafter"/>
</dbReference>
<dbReference type="PROSITE" id="PS51718">
    <property type="entry name" value="G_DYNAMIN_2"/>
    <property type="match status" value="1"/>
</dbReference>
<name>A0A146KJ28_9EUKA</name>
<dbReference type="InterPro" id="IPR027417">
    <property type="entry name" value="P-loop_NTPase"/>
</dbReference>
<dbReference type="PANTHER" id="PTHR11566:SF21">
    <property type="entry name" value="DYNAMIN RELATED PROTEIN 1, ISOFORM A"/>
    <property type="match status" value="1"/>
</dbReference>
<dbReference type="Pfam" id="PF00350">
    <property type="entry name" value="Dynamin_N"/>
    <property type="match status" value="1"/>
</dbReference>
<dbReference type="PANTHER" id="PTHR11566">
    <property type="entry name" value="DYNAMIN"/>
    <property type="match status" value="1"/>
</dbReference>
<dbReference type="Pfam" id="PF02212">
    <property type="entry name" value="GED"/>
    <property type="match status" value="1"/>
</dbReference>
<dbReference type="GO" id="GO:0016020">
    <property type="term" value="C:membrane"/>
    <property type="evidence" value="ECO:0007669"/>
    <property type="project" value="TreeGrafter"/>
</dbReference>
<feature type="compositionally biased region" description="Polar residues" evidence="4">
    <location>
        <begin position="615"/>
        <end position="625"/>
    </location>
</feature>
<dbReference type="GO" id="GO:0005737">
    <property type="term" value="C:cytoplasm"/>
    <property type="evidence" value="ECO:0007669"/>
    <property type="project" value="TreeGrafter"/>
</dbReference>
<evidence type="ECO:0000313" key="7">
    <source>
        <dbReference type="EMBL" id="JAP95844.1"/>
    </source>
</evidence>
<dbReference type="CDD" id="cd08771">
    <property type="entry name" value="DLP_1"/>
    <property type="match status" value="1"/>
</dbReference>
<dbReference type="InterPro" id="IPR019762">
    <property type="entry name" value="Dynamin_GTPase_CS"/>
</dbReference>
<dbReference type="Gene3D" id="3.40.50.300">
    <property type="entry name" value="P-loop containing nucleotide triphosphate hydrolases"/>
    <property type="match status" value="1"/>
</dbReference>
<feature type="region of interest" description="Disordered" evidence="4">
    <location>
        <begin position="533"/>
        <end position="625"/>
    </location>
</feature>
<dbReference type="SUPFAM" id="SSF52540">
    <property type="entry name" value="P-loop containing nucleoside triphosphate hydrolases"/>
    <property type="match status" value="1"/>
</dbReference>
<dbReference type="InterPro" id="IPR030381">
    <property type="entry name" value="G_DYNAMIN_dom"/>
</dbReference>
<sequence>MSVAETLIPIINSLQDVFATISTEKQTIDLPQIVVVGSQSAGKSSVLEAICGRDILPRGSGIVTRRPLILQLNATKPGQSVRDKDGKEHLEWGEFQHTKDKKFIKFDEITKEIVEETDRVTGSNKNVSSVPIGLRLYSPYVIPLTLVDLPGLVKNALPGQPPDIDVQIASCVNVYISRPNAIILAVCAANADLATADALNASSRVDPNGDRTVGVLTKVDIVDKGGEVSIVKILNNEDYHLKLGWIAVQNRSQRDIDSNKSINKHLKDEMNFFMAHDFYKSVASRCGVAYLTRRLNQVLINHIQVTLPDLKLKVNTQLDKYSKELMTYGQMPEDKNEKERILLAMISDYEKEYKNMIDGNSAQASRSELVGGARIAYIFTTVLPRMFDTISINDMIQGEDIRTLIKNSSGIGSGIFLSESAFELLVTKIVRQLEGPCRQCLQLVKNELIGMAKSIPDERMKKFKGLARELVNITCGLIDALSKPTGKFLQDMITSELSYINTNHPDFLQSQEFKGSLDQQRNLAGMAIQSIGNNQADPFATNDTTPGPAGPTGPGPMGPGPRVGPGPMGPGPMGPGPRVNPNMGPGPMGPGPQGPHNAPGPHNVPGPNAPGPNRSGPNPDSMNQAIKAQGPLTEAEKMGVDLIPRLMQSYYRIIRKKVEDTVPKACVAFLVKASKEQLQEALVRQLYAPEKLDQLLFEDPIVREKRAAAREMVNVLQKASSILDRIGDIRSVEDIKKKEE</sequence>
<dbReference type="GO" id="GO:0003924">
    <property type="term" value="F:GTPase activity"/>
    <property type="evidence" value="ECO:0007669"/>
    <property type="project" value="InterPro"/>
</dbReference>
<dbReference type="Gene3D" id="1.20.120.1240">
    <property type="entry name" value="Dynamin, middle domain"/>
    <property type="match status" value="1"/>
</dbReference>
<dbReference type="AlphaFoldDB" id="A0A146KJ28"/>
<dbReference type="InterPro" id="IPR020850">
    <property type="entry name" value="GED_dom"/>
</dbReference>
<dbReference type="PROSITE" id="PS00410">
    <property type="entry name" value="G_DYNAMIN_1"/>
    <property type="match status" value="1"/>
</dbReference>
<organism evidence="7">
    <name type="scientific">Trepomonas sp. PC1</name>
    <dbReference type="NCBI Taxonomy" id="1076344"/>
    <lineage>
        <taxon>Eukaryota</taxon>
        <taxon>Metamonada</taxon>
        <taxon>Diplomonadida</taxon>
        <taxon>Hexamitidae</taxon>
        <taxon>Hexamitinae</taxon>
        <taxon>Trepomonas</taxon>
    </lineage>
</organism>
<accession>A0A146KJ28</accession>
<proteinExistence type="inferred from homology"/>
<dbReference type="InterPro" id="IPR000375">
    <property type="entry name" value="Dynamin_stalk"/>
</dbReference>
<feature type="compositionally biased region" description="Pro residues" evidence="4">
    <location>
        <begin position="548"/>
        <end position="575"/>
    </location>
</feature>
<dbReference type="InterPro" id="IPR022812">
    <property type="entry name" value="Dynamin"/>
</dbReference>
<dbReference type="SMART" id="SM00302">
    <property type="entry name" value="GED"/>
    <property type="match status" value="1"/>
</dbReference>
<feature type="domain" description="Dynamin-type G" evidence="6">
    <location>
        <begin position="27"/>
        <end position="308"/>
    </location>
</feature>
<dbReference type="GO" id="GO:0008017">
    <property type="term" value="F:microtubule binding"/>
    <property type="evidence" value="ECO:0007669"/>
    <property type="project" value="TreeGrafter"/>
</dbReference>
<evidence type="ECO:0000259" key="6">
    <source>
        <dbReference type="PROSITE" id="PS51718"/>
    </source>
</evidence>
<keyword evidence="2 3" id="KW-0342">GTP-binding</keyword>
<feature type="compositionally biased region" description="Polar residues" evidence="4">
    <location>
        <begin position="533"/>
        <end position="544"/>
    </location>
</feature>
<gene>
    <name evidence="7" type="ORF">TPC1_11023</name>
</gene>
<evidence type="ECO:0000256" key="2">
    <source>
        <dbReference type="ARBA" id="ARBA00023134"/>
    </source>
</evidence>
<protein>
    <submittedName>
        <fullName evidence="7">Dynamin</fullName>
    </submittedName>
</protein>
<dbReference type="InterPro" id="IPR001401">
    <property type="entry name" value="Dynamin_GTPase"/>
</dbReference>
<reference evidence="7" key="1">
    <citation type="submission" date="2015-07" db="EMBL/GenBank/DDBJ databases">
        <title>Adaptation to a free-living lifestyle via gene acquisitions in the diplomonad Trepomonas sp. PC1.</title>
        <authorList>
            <person name="Xu F."/>
            <person name="Jerlstrom-Hultqvist J."/>
            <person name="Kolisko M."/>
            <person name="Simpson A.G.B."/>
            <person name="Roger A.J."/>
            <person name="Svard S.G."/>
            <person name="Andersson J.O."/>
        </authorList>
    </citation>
    <scope>NUCLEOTIDE SEQUENCE</scope>
    <source>
        <strain evidence="7">PC1</strain>
    </source>
</reference>
<dbReference type="PROSITE" id="PS51388">
    <property type="entry name" value="GED"/>
    <property type="match status" value="1"/>
</dbReference>
<keyword evidence="1 3" id="KW-0547">Nucleotide-binding</keyword>
<comment type="similarity">
    <text evidence="3">Belongs to the TRAFAC class dynamin-like GTPase superfamily. Dynamin/Fzo/YdjA family.</text>
</comment>
<dbReference type="GO" id="GO:0005525">
    <property type="term" value="F:GTP binding"/>
    <property type="evidence" value="ECO:0007669"/>
    <property type="project" value="UniProtKB-KW"/>
</dbReference>
<dbReference type="SMART" id="SM00053">
    <property type="entry name" value="DYNc"/>
    <property type="match status" value="1"/>
</dbReference>
<dbReference type="EMBL" id="GDID01000762">
    <property type="protein sequence ID" value="JAP95844.1"/>
    <property type="molecule type" value="Transcribed_RNA"/>
</dbReference>
<evidence type="ECO:0000259" key="5">
    <source>
        <dbReference type="PROSITE" id="PS51388"/>
    </source>
</evidence>
<dbReference type="InterPro" id="IPR003130">
    <property type="entry name" value="GED"/>
</dbReference>
<evidence type="ECO:0000256" key="4">
    <source>
        <dbReference type="SAM" id="MobiDB-lite"/>
    </source>
</evidence>
<dbReference type="Pfam" id="PF01031">
    <property type="entry name" value="Dynamin_M"/>
    <property type="match status" value="1"/>
</dbReference>
<dbReference type="PRINTS" id="PR00195">
    <property type="entry name" value="DYNAMIN"/>
</dbReference>
<evidence type="ECO:0000256" key="1">
    <source>
        <dbReference type="ARBA" id="ARBA00022741"/>
    </source>
</evidence>